<dbReference type="Proteomes" id="UP000297938">
    <property type="component" value="Unassembled WGS sequence"/>
</dbReference>
<comment type="caution">
    <text evidence="2">The sequence shown here is derived from an EMBL/GenBank/DDBJ whole genome shotgun (WGS) entry which is preliminary data.</text>
</comment>
<evidence type="ECO:0000259" key="1">
    <source>
        <dbReference type="Pfam" id="PF07739"/>
    </source>
</evidence>
<reference evidence="2 3" key="1">
    <citation type="journal article" date="2018" name="Int. J. Food Microbiol.">
        <title>Growth of Carnobacterium spp. isolated from chilled vacuum-packaged meat under relevant acidic conditions.</title>
        <authorList>
            <person name="Zhang P."/>
            <person name="Badoni M."/>
            <person name="Ganzle M."/>
            <person name="Yang X."/>
        </authorList>
    </citation>
    <scope>NUCLEOTIDE SEQUENCE [LARGE SCALE GENOMIC DNA]</scope>
    <source>
        <strain evidence="2 3">B2</strain>
    </source>
</reference>
<name>A0A7Z8CZE2_CARDV</name>
<gene>
    <name evidence="2" type="ORF">CKN69_07130</name>
</gene>
<feature type="domain" description="TipAS antibiotic-recognition" evidence="1">
    <location>
        <begin position="20"/>
        <end position="101"/>
    </location>
</feature>
<dbReference type="InterPro" id="IPR036244">
    <property type="entry name" value="TipA-like_antibiotic-bd"/>
</dbReference>
<dbReference type="Pfam" id="PF07739">
    <property type="entry name" value="TipAS"/>
    <property type="match status" value="1"/>
</dbReference>
<dbReference type="EMBL" id="NRPP01000011">
    <property type="protein sequence ID" value="TFJ26524.1"/>
    <property type="molecule type" value="Genomic_DNA"/>
</dbReference>
<organism evidence="2 3">
    <name type="scientific">Carnobacterium divergens</name>
    <name type="common">Lactobacillus divergens</name>
    <dbReference type="NCBI Taxonomy" id="2748"/>
    <lineage>
        <taxon>Bacteria</taxon>
        <taxon>Bacillati</taxon>
        <taxon>Bacillota</taxon>
        <taxon>Bacilli</taxon>
        <taxon>Lactobacillales</taxon>
        <taxon>Carnobacteriaceae</taxon>
        <taxon>Carnobacterium</taxon>
    </lineage>
</organism>
<dbReference type="Gene3D" id="1.10.490.50">
    <property type="entry name" value="Antibiotic binding domain of TipA-like multidrug resistance regulators"/>
    <property type="match status" value="1"/>
</dbReference>
<proteinExistence type="predicted"/>
<protein>
    <recommendedName>
        <fullName evidence="1">TipAS antibiotic-recognition domain-containing protein</fullName>
    </recommendedName>
</protein>
<dbReference type="AlphaFoldDB" id="A0A7Z8CZE2"/>
<sequence length="114" mass="13498">MKKNMVEKVKFDMERLKWVKRIKKMLNMSQERFKAFEEAIFIQLKKAMDTNNTSSIEAKKLATMYKEWLSYTWTTYSAKAPIGLVTMYLEDSRFFAYYDNRVGRGGSIFKGCSE</sequence>
<evidence type="ECO:0000313" key="2">
    <source>
        <dbReference type="EMBL" id="TFJ26524.1"/>
    </source>
</evidence>
<evidence type="ECO:0000313" key="3">
    <source>
        <dbReference type="Proteomes" id="UP000297938"/>
    </source>
</evidence>
<dbReference type="InterPro" id="IPR012925">
    <property type="entry name" value="TipAS_dom"/>
</dbReference>
<dbReference type="SUPFAM" id="SSF89082">
    <property type="entry name" value="Antibiotic binding domain of TipA-like multidrug resistance regulators"/>
    <property type="match status" value="1"/>
</dbReference>
<accession>A0A7Z8CZE2</accession>